<dbReference type="Pfam" id="PF07690">
    <property type="entry name" value="MFS_1"/>
    <property type="match status" value="1"/>
</dbReference>
<sequence>MTPAAAAPGGQAPAWSGHARGSRAYRRLLVALFCAGIATFAQLYSPQATLPEIAAQLRVDAASSALTVSAATLGLAVGVIPWSSVADRLGRVRAMSIALIGATLFGFLVPFTPNFTALLAGRFFEGLMIAGVPAVAIAYLSEEVDVRSAARAAGTYVAGTTIGGLSGRLIAGPLAEIAGWRVGVLAVVVVCAAATVAFMLLAPIPRGFTPHGRRSPGRTLAQLCVNLRSRRQLALYLQALALMGGFVALYNYLTFRLASAPFGLPPGVVALIFLAYLAGTWSSAQAGALASRFGRLPVLIASTLVMAAGVAITLVDVLVVVIAGLVVATAGFFGAHAVASGWTGADAATGRAQAASLYNLFYYTGSSVFGWLGGVFLAGAGWPGVVLMVEVLVVAALGVASLVLRPGL</sequence>
<feature type="transmembrane region" description="Helical" evidence="8">
    <location>
        <begin position="233"/>
        <end position="253"/>
    </location>
</feature>
<evidence type="ECO:0000256" key="2">
    <source>
        <dbReference type="ARBA" id="ARBA00008335"/>
    </source>
</evidence>
<evidence type="ECO:0000256" key="5">
    <source>
        <dbReference type="ARBA" id="ARBA00022692"/>
    </source>
</evidence>
<dbReference type="InterPro" id="IPR036259">
    <property type="entry name" value="MFS_trans_sf"/>
</dbReference>
<feature type="transmembrane region" description="Helical" evidence="8">
    <location>
        <begin position="293"/>
        <end position="312"/>
    </location>
</feature>
<accession>A0ABP7G3Y8</accession>
<dbReference type="Gene3D" id="1.20.1250.20">
    <property type="entry name" value="MFS general substrate transporter like domains"/>
    <property type="match status" value="1"/>
</dbReference>
<keyword evidence="4" id="KW-1003">Cell membrane</keyword>
<comment type="subcellular location">
    <subcellularLocation>
        <location evidence="1">Cell membrane</location>
        <topology evidence="1">Multi-pass membrane protein</topology>
    </subcellularLocation>
</comment>
<evidence type="ECO:0000256" key="4">
    <source>
        <dbReference type="ARBA" id="ARBA00022475"/>
    </source>
</evidence>
<evidence type="ECO:0000256" key="1">
    <source>
        <dbReference type="ARBA" id="ARBA00004651"/>
    </source>
</evidence>
<gene>
    <name evidence="10" type="ORF">GCM10022240_05070</name>
</gene>
<feature type="transmembrane region" description="Helical" evidence="8">
    <location>
        <begin position="183"/>
        <end position="204"/>
    </location>
</feature>
<feature type="transmembrane region" description="Helical" evidence="8">
    <location>
        <begin position="123"/>
        <end position="141"/>
    </location>
</feature>
<evidence type="ECO:0000256" key="7">
    <source>
        <dbReference type="ARBA" id="ARBA00023136"/>
    </source>
</evidence>
<dbReference type="InterPro" id="IPR020846">
    <property type="entry name" value="MFS_dom"/>
</dbReference>
<reference evidence="11" key="1">
    <citation type="journal article" date="2019" name="Int. J. Syst. Evol. Microbiol.">
        <title>The Global Catalogue of Microorganisms (GCM) 10K type strain sequencing project: providing services to taxonomists for standard genome sequencing and annotation.</title>
        <authorList>
            <consortium name="The Broad Institute Genomics Platform"/>
            <consortium name="The Broad Institute Genome Sequencing Center for Infectious Disease"/>
            <person name="Wu L."/>
            <person name="Ma J."/>
        </authorList>
    </citation>
    <scope>NUCLEOTIDE SEQUENCE [LARGE SCALE GENOMIC DNA]</scope>
    <source>
        <strain evidence="11">JCM 16950</strain>
    </source>
</reference>
<feature type="transmembrane region" description="Helical" evidence="8">
    <location>
        <begin position="360"/>
        <end position="379"/>
    </location>
</feature>
<dbReference type="PROSITE" id="PS50850">
    <property type="entry name" value="MFS"/>
    <property type="match status" value="1"/>
</dbReference>
<feature type="domain" description="Major facilitator superfamily (MFS) profile" evidence="9">
    <location>
        <begin position="24"/>
        <end position="408"/>
    </location>
</feature>
<protein>
    <submittedName>
        <fullName evidence="10">MFS transporter</fullName>
    </submittedName>
</protein>
<feature type="transmembrane region" description="Helical" evidence="8">
    <location>
        <begin position="28"/>
        <end position="45"/>
    </location>
</feature>
<name>A0ABP7G3Y8_9MICO</name>
<evidence type="ECO:0000313" key="11">
    <source>
        <dbReference type="Proteomes" id="UP001500540"/>
    </source>
</evidence>
<dbReference type="Proteomes" id="UP001500540">
    <property type="component" value="Unassembled WGS sequence"/>
</dbReference>
<dbReference type="CDD" id="cd17324">
    <property type="entry name" value="MFS_NepI_like"/>
    <property type="match status" value="1"/>
</dbReference>
<proteinExistence type="inferred from homology"/>
<dbReference type="InterPro" id="IPR011701">
    <property type="entry name" value="MFS"/>
</dbReference>
<evidence type="ECO:0000259" key="9">
    <source>
        <dbReference type="PROSITE" id="PS50850"/>
    </source>
</evidence>
<feature type="transmembrane region" description="Helical" evidence="8">
    <location>
        <begin position="153"/>
        <end position="171"/>
    </location>
</feature>
<feature type="transmembrane region" description="Helical" evidence="8">
    <location>
        <begin position="385"/>
        <end position="404"/>
    </location>
</feature>
<evidence type="ECO:0000256" key="6">
    <source>
        <dbReference type="ARBA" id="ARBA00022989"/>
    </source>
</evidence>
<dbReference type="SUPFAM" id="SSF103473">
    <property type="entry name" value="MFS general substrate transporter"/>
    <property type="match status" value="1"/>
</dbReference>
<comment type="caution">
    <text evidence="10">The sequence shown here is derived from an EMBL/GenBank/DDBJ whole genome shotgun (WGS) entry which is preliminary data.</text>
</comment>
<keyword evidence="6 8" id="KW-1133">Transmembrane helix</keyword>
<dbReference type="PANTHER" id="PTHR43271">
    <property type="entry name" value="BLL2771 PROTEIN"/>
    <property type="match status" value="1"/>
</dbReference>
<dbReference type="EMBL" id="BAABAF010000001">
    <property type="protein sequence ID" value="GAA3755050.1"/>
    <property type="molecule type" value="Genomic_DNA"/>
</dbReference>
<comment type="similarity">
    <text evidence="2">Belongs to the major facilitator superfamily.</text>
</comment>
<feature type="transmembrane region" description="Helical" evidence="8">
    <location>
        <begin position="92"/>
        <end position="111"/>
    </location>
</feature>
<keyword evidence="7 8" id="KW-0472">Membrane</keyword>
<organism evidence="10 11">
    <name type="scientific">Microbacterium kribbense</name>
    <dbReference type="NCBI Taxonomy" id="433645"/>
    <lineage>
        <taxon>Bacteria</taxon>
        <taxon>Bacillati</taxon>
        <taxon>Actinomycetota</taxon>
        <taxon>Actinomycetes</taxon>
        <taxon>Micrococcales</taxon>
        <taxon>Microbacteriaceae</taxon>
        <taxon>Microbacterium</taxon>
    </lineage>
</organism>
<keyword evidence="11" id="KW-1185">Reference proteome</keyword>
<dbReference type="RefSeq" id="WP_344780177.1">
    <property type="nucleotide sequence ID" value="NZ_BAABAF010000001.1"/>
</dbReference>
<evidence type="ECO:0000256" key="3">
    <source>
        <dbReference type="ARBA" id="ARBA00022448"/>
    </source>
</evidence>
<evidence type="ECO:0000256" key="8">
    <source>
        <dbReference type="SAM" id="Phobius"/>
    </source>
</evidence>
<keyword evidence="3" id="KW-0813">Transport</keyword>
<feature type="transmembrane region" description="Helical" evidence="8">
    <location>
        <begin position="65"/>
        <end position="85"/>
    </location>
</feature>
<feature type="transmembrane region" description="Helical" evidence="8">
    <location>
        <begin position="259"/>
        <end position="281"/>
    </location>
</feature>
<dbReference type="PANTHER" id="PTHR43271:SF1">
    <property type="entry name" value="INNER MEMBRANE TRANSPORT PROTEIN YNFM"/>
    <property type="match status" value="1"/>
</dbReference>
<keyword evidence="5 8" id="KW-0812">Transmembrane</keyword>
<feature type="transmembrane region" description="Helical" evidence="8">
    <location>
        <begin position="318"/>
        <end position="339"/>
    </location>
</feature>
<evidence type="ECO:0000313" key="10">
    <source>
        <dbReference type="EMBL" id="GAA3755050.1"/>
    </source>
</evidence>